<dbReference type="EMBL" id="MN739687">
    <property type="protein sequence ID" value="QHT21181.1"/>
    <property type="molecule type" value="Genomic_DNA"/>
</dbReference>
<feature type="transmembrane region" description="Helical" evidence="1">
    <location>
        <begin position="353"/>
        <end position="373"/>
    </location>
</feature>
<feature type="transmembrane region" description="Helical" evidence="1">
    <location>
        <begin position="327"/>
        <end position="347"/>
    </location>
</feature>
<evidence type="ECO:0000256" key="1">
    <source>
        <dbReference type="SAM" id="Phobius"/>
    </source>
</evidence>
<protein>
    <submittedName>
        <fullName evidence="2">Uncharacterized protein</fullName>
    </submittedName>
</protein>
<feature type="transmembrane region" description="Helical" evidence="1">
    <location>
        <begin position="39"/>
        <end position="59"/>
    </location>
</feature>
<reference evidence="2" key="1">
    <citation type="journal article" date="2020" name="Nature">
        <title>Giant virus diversity and host interactions through global metagenomics.</title>
        <authorList>
            <person name="Schulz F."/>
            <person name="Roux S."/>
            <person name="Paez-Espino D."/>
            <person name="Jungbluth S."/>
            <person name="Walsh D.A."/>
            <person name="Denef V.J."/>
            <person name="McMahon K.D."/>
            <person name="Konstantinidis K.T."/>
            <person name="Eloe-Fadrosh E.A."/>
            <person name="Kyrpides N.C."/>
            <person name="Woyke T."/>
        </authorList>
    </citation>
    <scope>NUCLEOTIDE SEQUENCE</scope>
    <source>
        <strain evidence="2">GVMAG-M-3300023174-75</strain>
    </source>
</reference>
<keyword evidence="1" id="KW-0472">Membrane</keyword>
<dbReference type="AlphaFoldDB" id="A0A6C0DXS7"/>
<sequence>MKFNNKFPYFSANLSKNANANANVNANANANVNTDTKNILSVFFIIIIIALNIVLINIFTYNPKVLDYNSIIQSNNVIENFDTEKYIDVCKNKKTQFYDINTSKLTNEFEVSNNSECELLCDQANCDIFLLKDISNSTNKKCGLFTDISGSYDTDLPLNCESNILPPNEYGVYNGYGFVNKFYFKDNNDAFKYIDRYLEETEYIIDDLSYISYLHKTASSLDLTNSNGRNYYDYLQELKLRAYNNLLNVINDVNYRIFYSSKNILFTDLFNKVLSQNESSGNILMAQKRDLSFVNLIGKSDIIDKNSEILENKQNTLFTNYKSINGIYLILFIIMVLTILFLILYYANIISEFLIMCYFIFVILLILFINNIVKI</sequence>
<proteinExistence type="predicted"/>
<keyword evidence="1" id="KW-0812">Transmembrane</keyword>
<accession>A0A6C0DXS7</accession>
<keyword evidence="1" id="KW-1133">Transmembrane helix</keyword>
<evidence type="ECO:0000313" key="2">
    <source>
        <dbReference type="EMBL" id="QHT21181.1"/>
    </source>
</evidence>
<name>A0A6C0DXS7_9ZZZZ</name>
<organism evidence="2">
    <name type="scientific">viral metagenome</name>
    <dbReference type="NCBI Taxonomy" id="1070528"/>
    <lineage>
        <taxon>unclassified sequences</taxon>
        <taxon>metagenomes</taxon>
        <taxon>organismal metagenomes</taxon>
    </lineage>
</organism>